<dbReference type="GO" id="GO:0016020">
    <property type="term" value="C:membrane"/>
    <property type="evidence" value="ECO:0007669"/>
    <property type="project" value="InterPro"/>
</dbReference>
<dbReference type="PANTHER" id="PTHR10422:SF29">
    <property type="entry name" value="CYTOCHROME C OXIDASE SUBUNIT 1 HOMOLOG, BACTEROID"/>
    <property type="match status" value="1"/>
</dbReference>
<feature type="transmembrane region" description="Helical" evidence="2">
    <location>
        <begin position="225"/>
        <end position="241"/>
    </location>
</feature>
<evidence type="ECO:0000256" key="1">
    <source>
        <dbReference type="ARBA" id="ARBA00022660"/>
    </source>
</evidence>
<feature type="transmembrane region" description="Helical" evidence="2">
    <location>
        <begin position="281"/>
        <end position="303"/>
    </location>
</feature>
<dbReference type="OrthoDB" id="9805440at2"/>
<dbReference type="GO" id="GO:0009060">
    <property type="term" value="P:aerobic respiration"/>
    <property type="evidence" value="ECO:0007669"/>
    <property type="project" value="InterPro"/>
</dbReference>
<evidence type="ECO:0000256" key="2">
    <source>
        <dbReference type="SAM" id="Phobius"/>
    </source>
</evidence>
<evidence type="ECO:0000313" key="5">
    <source>
        <dbReference type="Proteomes" id="UP000317093"/>
    </source>
</evidence>
<feature type="transmembrane region" description="Helical" evidence="2">
    <location>
        <begin position="150"/>
        <end position="171"/>
    </location>
</feature>
<feature type="transmembrane region" description="Helical" evidence="2">
    <location>
        <begin position="315"/>
        <end position="341"/>
    </location>
</feature>
<keyword evidence="2" id="KW-0472">Membrane</keyword>
<keyword evidence="1" id="KW-0813">Transport</keyword>
<keyword evidence="5" id="KW-1185">Reference proteome</keyword>
<keyword evidence="1" id="KW-0679">Respiratory chain</keyword>
<dbReference type="KEGG" id="knv:Pan216_17300"/>
<dbReference type="InterPro" id="IPR036927">
    <property type="entry name" value="Cyt_c_oxase-like_su1_sf"/>
</dbReference>
<feature type="transmembrane region" description="Helical" evidence="2">
    <location>
        <begin position="447"/>
        <end position="468"/>
    </location>
</feature>
<gene>
    <name evidence="4" type="ORF">Pan216_17300</name>
</gene>
<feature type="domain" description="Cytochrome oxidase subunit I profile" evidence="3">
    <location>
        <begin position="44"/>
        <end position="497"/>
    </location>
</feature>
<dbReference type="Proteomes" id="UP000317093">
    <property type="component" value="Chromosome"/>
</dbReference>
<dbReference type="AlphaFoldDB" id="A0A518B1M8"/>
<dbReference type="GO" id="GO:0020037">
    <property type="term" value="F:heme binding"/>
    <property type="evidence" value="ECO:0007669"/>
    <property type="project" value="InterPro"/>
</dbReference>
<reference evidence="4 5" key="1">
    <citation type="submission" date="2019-02" db="EMBL/GenBank/DDBJ databases">
        <title>Deep-cultivation of Planctomycetes and their phenomic and genomic characterization uncovers novel biology.</title>
        <authorList>
            <person name="Wiegand S."/>
            <person name="Jogler M."/>
            <person name="Boedeker C."/>
            <person name="Pinto D."/>
            <person name="Vollmers J."/>
            <person name="Rivas-Marin E."/>
            <person name="Kohn T."/>
            <person name="Peeters S.H."/>
            <person name="Heuer A."/>
            <person name="Rast P."/>
            <person name="Oberbeckmann S."/>
            <person name="Bunk B."/>
            <person name="Jeske O."/>
            <person name="Meyerdierks A."/>
            <person name="Storesund J.E."/>
            <person name="Kallscheuer N."/>
            <person name="Luecker S."/>
            <person name="Lage O.M."/>
            <person name="Pohl T."/>
            <person name="Merkel B.J."/>
            <person name="Hornburger P."/>
            <person name="Mueller R.-W."/>
            <person name="Bruemmer F."/>
            <person name="Labrenz M."/>
            <person name="Spormann A.M."/>
            <person name="Op den Camp H."/>
            <person name="Overmann J."/>
            <person name="Amann R."/>
            <person name="Jetten M.S.M."/>
            <person name="Mascher T."/>
            <person name="Medema M.H."/>
            <person name="Devos D.P."/>
            <person name="Kaster A.-K."/>
            <person name="Ovreas L."/>
            <person name="Rohde M."/>
            <person name="Galperin M.Y."/>
            <person name="Jogler C."/>
        </authorList>
    </citation>
    <scope>NUCLEOTIDE SEQUENCE [LARGE SCALE GENOMIC DNA]</scope>
    <source>
        <strain evidence="4 5">Pan216</strain>
    </source>
</reference>
<feature type="transmembrane region" description="Helical" evidence="2">
    <location>
        <begin position="397"/>
        <end position="418"/>
    </location>
</feature>
<proteinExistence type="predicted"/>
<sequence>MSDAVAATVEWTPEKRRAYFARERAGIDASTRLPVLTFFAASVFWLLVGTTLAIIASVKMHWPEFLESFSWLTFGRARSAHLDTMAYGWTAQVGLGVSLWLIARLARAPLRWPRLLVGAAGLWNAAVLAGAIGVLGGQMQSVEWLEFPPFVAPLLALAFVVIAMSALTTFGDRQEGHIYVSQWYLFGALFWFPWLYVVANVLILFQPVRGVLQASVNWWFAHNYLGLYLTPIGLASAYYLIPKVIGRPVYSYYLSIIGFWALAFFYNSAGIHHLIGGPMPAWLITYSIVASVMMLIPVGTVAINHHMTTVNHFRLVLYSPTLRFIVFGAMSYTAVSVQGALQSLRTVNEVSHFTHYTVAHAHLGVYAFFTMTMFGSLYYIVPRLTKWEWASARLIRLHFWMTAGGIMLYFLSLTWAGWYQGQMLNDANVPFMDIVKYTLPYLRTRSIAAVMLAVGHLVFAYLFVLNLLHRGEPRRDPTILGDVKEYRDMIGSEGAPQ</sequence>
<feature type="transmembrane region" description="Helical" evidence="2">
    <location>
        <begin position="361"/>
        <end position="381"/>
    </location>
</feature>
<dbReference type="Gene3D" id="1.20.210.10">
    <property type="entry name" value="Cytochrome c oxidase-like, subunit I domain"/>
    <property type="match status" value="1"/>
</dbReference>
<keyword evidence="1" id="KW-0249">Electron transport</keyword>
<dbReference type="RefSeq" id="WP_145257391.1">
    <property type="nucleotide sequence ID" value="NZ_CP036279.1"/>
</dbReference>
<dbReference type="Pfam" id="PF00115">
    <property type="entry name" value="COX1"/>
    <property type="match status" value="1"/>
</dbReference>
<dbReference type="EMBL" id="CP036279">
    <property type="protein sequence ID" value="QDU60877.1"/>
    <property type="molecule type" value="Genomic_DNA"/>
</dbReference>
<feature type="transmembrane region" description="Helical" evidence="2">
    <location>
        <begin position="86"/>
        <end position="103"/>
    </location>
</feature>
<dbReference type="GO" id="GO:0015990">
    <property type="term" value="P:electron transport coupled proton transport"/>
    <property type="evidence" value="ECO:0007669"/>
    <property type="project" value="TreeGrafter"/>
</dbReference>
<dbReference type="InterPro" id="IPR000883">
    <property type="entry name" value="Cyt_C_Oxase_1"/>
</dbReference>
<feature type="transmembrane region" description="Helical" evidence="2">
    <location>
        <begin position="183"/>
        <end position="205"/>
    </location>
</feature>
<name>A0A518B1M8_9BACT</name>
<dbReference type="PANTHER" id="PTHR10422">
    <property type="entry name" value="CYTOCHROME C OXIDASE SUBUNIT 1"/>
    <property type="match status" value="1"/>
</dbReference>
<dbReference type="SUPFAM" id="SSF81442">
    <property type="entry name" value="Cytochrome c oxidase subunit I-like"/>
    <property type="match status" value="1"/>
</dbReference>
<feature type="transmembrane region" description="Helical" evidence="2">
    <location>
        <begin position="115"/>
        <end position="138"/>
    </location>
</feature>
<feature type="transmembrane region" description="Helical" evidence="2">
    <location>
        <begin position="33"/>
        <end position="56"/>
    </location>
</feature>
<dbReference type="InterPro" id="IPR023616">
    <property type="entry name" value="Cyt_c_oxase-like_su1_dom"/>
</dbReference>
<keyword evidence="2" id="KW-0812">Transmembrane</keyword>
<keyword evidence="2" id="KW-1133">Transmembrane helix</keyword>
<evidence type="ECO:0000259" key="3">
    <source>
        <dbReference type="PROSITE" id="PS50855"/>
    </source>
</evidence>
<feature type="transmembrane region" description="Helical" evidence="2">
    <location>
        <begin position="253"/>
        <end position="275"/>
    </location>
</feature>
<dbReference type="GO" id="GO:0022904">
    <property type="term" value="P:respiratory electron transport chain"/>
    <property type="evidence" value="ECO:0007669"/>
    <property type="project" value="TreeGrafter"/>
</dbReference>
<dbReference type="PROSITE" id="PS50855">
    <property type="entry name" value="COX1"/>
    <property type="match status" value="1"/>
</dbReference>
<evidence type="ECO:0000313" key="4">
    <source>
        <dbReference type="EMBL" id="QDU60877.1"/>
    </source>
</evidence>
<organism evidence="4 5">
    <name type="scientific">Kolteria novifilia</name>
    <dbReference type="NCBI Taxonomy" id="2527975"/>
    <lineage>
        <taxon>Bacteria</taxon>
        <taxon>Pseudomonadati</taxon>
        <taxon>Planctomycetota</taxon>
        <taxon>Planctomycetia</taxon>
        <taxon>Kolteriales</taxon>
        <taxon>Kolteriaceae</taxon>
        <taxon>Kolteria</taxon>
    </lineage>
</organism>
<dbReference type="GO" id="GO:0004129">
    <property type="term" value="F:cytochrome-c oxidase activity"/>
    <property type="evidence" value="ECO:0007669"/>
    <property type="project" value="InterPro"/>
</dbReference>
<accession>A0A518B1M8</accession>
<protein>
    <recommendedName>
        <fullName evidence="3">Cytochrome oxidase subunit I profile domain-containing protein</fullName>
    </recommendedName>
</protein>